<dbReference type="InterPro" id="IPR016181">
    <property type="entry name" value="Acyl_CoA_acyltransferase"/>
</dbReference>
<dbReference type="EMBL" id="AGRW01000041">
    <property type="protein sequence ID" value="EIC02254.1"/>
    <property type="molecule type" value="Genomic_DNA"/>
</dbReference>
<comment type="caution">
    <text evidence="4">The sequence shown here is derived from an EMBL/GenBank/DDBJ whole genome shotgun (WGS) entry which is preliminary data.</text>
</comment>
<evidence type="ECO:0000313" key="4">
    <source>
        <dbReference type="EMBL" id="EIC02254.1"/>
    </source>
</evidence>
<dbReference type="Proteomes" id="UP000003571">
    <property type="component" value="Unassembled WGS sequence"/>
</dbReference>
<evidence type="ECO:0000256" key="1">
    <source>
        <dbReference type="ARBA" id="ARBA00022679"/>
    </source>
</evidence>
<proteinExistence type="predicted"/>
<dbReference type="AlphaFoldDB" id="H7EJL6"/>
<dbReference type="GO" id="GO:0016747">
    <property type="term" value="F:acyltransferase activity, transferring groups other than amino-acyl groups"/>
    <property type="evidence" value="ECO:0007669"/>
    <property type="project" value="InterPro"/>
</dbReference>
<dbReference type="PANTHER" id="PTHR43072:SF23">
    <property type="entry name" value="UPF0039 PROTEIN C11D3.02C"/>
    <property type="match status" value="1"/>
</dbReference>
<dbReference type="InterPro" id="IPR000182">
    <property type="entry name" value="GNAT_dom"/>
</dbReference>
<dbReference type="OrthoDB" id="9798006at2"/>
<keyword evidence="1 4" id="KW-0808">Transferase</keyword>
<dbReference type="STRING" id="907348.TresaDRAFT_1518"/>
<name>H7EJL6_9SPIR</name>
<dbReference type="RefSeq" id="WP_002703360.1">
    <property type="nucleotide sequence ID" value="NZ_AGRW01000041.1"/>
</dbReference>
<gene>
    <name evidence="4" type="ORF">TresaDRAFT_1518</name>
</gene>
<reference evidence="4 5" key="1">
    <citation type="submission" date="2011-09" db="EMBL/GenBank/DDBJ databases">
        <title>The draft genome of Treponema saccharophilum DSM 2985.</title>
        <authorList>
            <consortium name="US DOE Joint Genome Institute (JGI-PGF)"/>
            <person name="Lucas S."/>
            <person name="Copeland A."/>
            <person name="Lapidus A."/>
            <person name="Glavina del Rio T."/>
            <person name="Dalin E."/>
            <person name="Tice H."/>
            <person name="Bruce D."/>
            <person name="Goodwin L."/>
            <person name="Pitluck S."/>
            <person name="Peters L."/>
            <person name="Kyrpides N."/>
            <person name="Mavromatis K."/>
            <person name="Ivanova N."/>
            <person name="Markowitz V."/>
            <person name="Cheng J.-F."/>
            <person name="Hugenholtz P."/>
            <person name="Woyke T."/>
            <person name="Wu D."/>
            <person name="Gronow S."/>
            <person name="Wellnitz S."/>
            <person name="Brambilla E."/>
            <person name="Klenk H.-P."/>
            <person name="Eisen J.A."/>
        </authorList>
    </citation>
    <scope>NUCLEOTIDE SEQUENCE [LARGE SCALE GENOMIC DNA]</scope>
    <source>
        <strain evidence="4 5">DSM 2985</strain>
    </source>
</reference>
<organism evidence="4 5">
    <name type="scientific">Treponema saccharophilum DSM 2985</name>
    <dbReference type="NCBI Taxonomy" id="907348"/>
    <lineage>
        <taxon>Bacteria</taxon>
        <taxon>Pseudomonadati</taxon>
        <taxon>Spirochaetota</taxon>
        <taxon>Spirochaetia</taxon>
        <taxon>Spirochaetales</taxon>
        <taxon>Treponemataceae</taxon>
        <taxon>Treponema</taxon>
    </lineage>
</organism>
<keyword evidence="2" id="KW-0012">Acyltransferase</keyword>
<dbReference type="Gene3D" id="3.40.630.30">
    <property type="match status" value="1"/>
</dbReference>
<accession>H7EJL6</accession>
<dbReference type="eggNOG" id="COG1247">
    <property type="taxonomic scope" value="Bacteria"/>
</dbReference>
<protein>
    <submittedName>
        <fullName evidence="4">Phosphinothricin acetyltransferase</fullName>
    </submittedName>
</protein>
<evidence type="ECO:0000256" key="2">
    <source>
        <dbReference type="ARBA" id="ARBA00023315"/>
    </source>
</evidence>
<dbReference type="Pfam" id="PF13420">
    <property type="entry name" value="Acetyltransf_4"/>
    <property type="match status" value="1"/>
</dbReference>
<feature type="domain" description="N-acetyltransferase" evidence="3">
    <location>
        <begin position="1"/>
        <end position="169"/>
    </location>
</feature>
<sequence>MRIRNATPEDAERLLEIYAPYVEKTAITFEYDVPSVEEFAGRIARTTKKYPYIVAEEDGCIEGYAYASAFHERAAYDWCVETSIYVAEGARRRGIGKLLYGALEDSLRRMGILNANACIAYTRTEDEHLTNASVDFHKRMGYAEVGMFHDCGFKFGRWYDMIWMEKSLGEHTATPNKVVPFPKTTEKAE</sequence>
<dbReference type="PATRIC" id="fig|907348.3.peg.976"/>
<dbReference type="SUPFAM" id="SSF55729">
    <property type="entry name" value="Acyl-CoA N-acyltransferases (Nat)"/>
    <property type="match status" value="1"/>
</dbReference>
<evidence type="ECO:0000313" key="5">
    <source>
        <dbReference type="Proteomes" id="UP000003571"/>
    </source>
</evidence>
<dbReference type="CDD" id="cd04301">
    <property type="entry name" value="NAT_SF"/>
    <property type="match status" value="1"/>
</dbReference>
<dbReference type="PANTHER" id="PTHR43072">
    <property type="entry name" value="N-ACETYLTRANSFERASE"/>
    <property type="match status" value="1"/>
</dbReference>
<keyword evidence="5" id="KW-1185">Reference proteome</keyword>
<dbReference type="PROSITE" id="PS51186">
    <property type="entry name" value="GNAT"/>
    <property type="match status" value="1"/>
</dbReference>
<evidence type="ECO:0000259" key="3">
    <source>
        <dbReference type="PROSITE" id="PS51186"/>
    </source>
</evidence>